<feature type="transmembrane region" description="Helical" evidence="1">
    <location>
        <begin position="237"/>
        <end position="255"/>
    </location>
</feature>
<name>A0ABQ4N988_9BACL</name>
<sequence length="336" mass="37516">MAIYRPLEQRTADLTASTTYRNADTYLANVYEDFHFFRWCYVNPMKYAYDYEAYAHGVASAARDNIAFYESMGNAYESRKNAAIAELFEGRAITSFSYTEMYQHYVQYDFSAFLALLICLYGFMSVFLTEKETEMDALLLTAEAGGAATVRAKLMASALFACLVCFWFWLVDFAAFSAIFGSWEAASSPLYALESFVHASINVSLGQYAALSAVVKTAGIVVLGLAFLLISCFFRNALIPFIIGLFATFGCVFMAESSMGSGRVWLKAINPFVLVVNRELFRKAEFVSLLGYPLPSYMAALLFAAVWGAVFLGGIAIFVRKNAWRQGGRRRVIMDL</sequence>
<keyword evidence="1" id="KW-0472">Membrane</keyword>
<keyword evidence="3" id="KW-1185">Reference proteome</keyword>
<protein>
    <recommendedName>
        <fullName evidence="4">ABC transporter permease</fullName>
    </recommendedName>
</protein>
<keyword evidence="1" id="KW-0812">Transmembrane</keyword>
<feature type="transmembrane region" description="Helical" evidence="1">
    <location>
        <begin position="297"/>
        <end position="319"/>
    </location>
</feature>
<dbReference type="EMBL" id="BOVJ01000105">
    <property type="protein sequence ID" value="GIQ64745.1"/>
    <property type="molecule type" value="Genomic_DNA"/>
</dbReference>
<accession>A0ABQ4N988</accession>
<evidence type="ECO:0000313" key="3">
    <source>
        <dbReference type="Proteomes" id="UP000680304"/>
    </source>
</evidence>
<dbReference type="RefSeq" id="WP_244863531.1">
    <property type="nucleotide sequence ID" value="NZ_BOVJ01000105.1"/>
</dbReference>
<feature type="transmembrane region" description="Helical" evidence="1">
    <location>
        <begin position="208"/>
        <end position="230"/>
    </location>
</feature>
<gene>
    <name evidence="2" type="ORF">PACILC2_33130</name>
</gene>
<keyword evidence="1" id="KW-1133">Transmembrane helix</keyword>
<dbReference type="Proteomes" id="UP000680304">
    <property type="component" value="Unassembled WGS sequence"/>
</dbReference>
<comment type="caution">
    <text evidence="2">The sequence shown here is derived from an EMBL/GenBank/DDBJ whole genome shotgun (WGS) entry which is preliminary data.</text>
</comment>
<reference evidence="2 3" key="1">
    <citation type="submission" date="2021-04" db="EMBL/GenBank/DDBJ databases">
        <title>Draft genome sequence of Paenibacillus cisolokensis, LC2-13A.</title>
        <authorList>
            <person name="Uke A."/>
            <person name="Chhe C."/>
            <person name="Baramee S."/>
            <person name="Kosugi A."/>
        </authorList>
    </citation>
    <scope>NUCLEOTIDE SEQUENCE [LARGE SCALE GENOMIC DNA]</scope>
    <source>
        <strain evidence="2 3">LC2-13A</strain>
    </source>
</reference>
<evidence type="ECO:0000313" key="2">
    <source>
        <dbReference type="EMBL" id="GIQ64745.1"/>
    </source>
</evidence>
<evidence type="ECO:0000256" key="1">
    <source>
        <dbReference type="SAM" id="Phobius"/>
    </source>
</evidence>
<feature type="transmembrane region" description="Helical" evidence="1">
    <location>
        <begin position="110"/>
        <end position="129"/>
    </location>
</feature>
<evidence type="ECO:0008006" key="4">
    <source>
        <dbReference type="Google" id="ProtNLM"/>
    </source>
</evidence>
<proteinExistence type="predicted"/>
<organism evidence="2 3">
    <name type="scientific">Paenibacillus cisolokensis</name>
    <dbReference type="NCBI Taxonomy" id="1658519"/>
    <lineage>
        <taxon>Bacteria</taxon>
        <taxon>Bacillati</taxon>
        <taxon>Bacillota</taxon>
        <taxon>Bacilli</taxon>
        <taxon>Bacillales</taxon>
        <taxon>Paenibacillaceae</taxon>
        <taxon>Paenibacillus</taxon>
    </lineage>
</organism>
<feature type="transmembrane region" description="Helical" evidence="1">
    <location>
        <begin position="158"/>
        <end position="180"/>
    </location>
</feature>